<evidence type="ECO:0000259" key="1">
    <source>
        <dbReference type="PROSITE" id="PS50887"/>
    </source>
</evidence>
<dbReference type="InterPro" id="IPR029787">
    <property type="entry name" value="Nucleotide_cyclase"/>
</dbReference>
<dbReference type="EMBL" id="VIVN01000004">
    <property type="protein sequence ID" value="TWE02683.1"/>
    <property type="molecule type" value="Genomic_DNA"/>
</dbReference>
<dbReference type="Pfam" id="PF00990">
    <property type="entry name" value="GGDEF"/>
    <property type="match status" value="1"/>
</dbReference>
<feature type="domain" description="GGDEF" evidence="1">
    <location>
        <begin position="345"/>
        <end position="473"/>
    </location>
</feature>
<dbReference type="Gene3D" id="3.30.450.40">
    <property type="match status" value="2"/>
</dbReference>
<dbReference type="PROSITE" id="PS50887">
    <property type="entry name" value="GGDEF"/>
    <property type="match status" value="1"/>
</dbReference>
<dbReference type="InterPro" id="IPR043128">
    <property type="entry name" value="Rev_trsase/Diguanyl_cyclase"/>
</dbReference>
<evidence type="ECO:0000313" key="3">
    <source>
        <dbReference type="Proteomes" id="UP000319671"/>
    </source>
</evidence>
<dbReference type="CDD" id="cd01949">
    <property type="entry name" value="GGDEF"/>
    <property type="match status" value="1"/>
</dbReference>
<name>A0A561DH40_9BACI</name>
<dbReference type="SUPFAM" id="SSF55073">
    <property type="entry name" value="Nucleotide cyclase"/>
    <property type="match status" value="1"/>
</dbReference>
<dbReference type="GO" id="GO:0005886">
    <property type="term" value="C:plasma membrane"/>
    <property type="evidence" value="ECO:0007669"/>
    <property type="project" value="TreeGrafter"/>
</dbReference>
<organism evidence="2 3">
    <name type="scientific">Neobacillus bataviensis</name>
    <dbReference type="NCBI Taxonomy" id="220685"/>
    <lineage>
        <taxon>Bacteria</taxon>
        <taxon>Bacillati</taxon>
        <taxon>Bacillota</taxon>
        <taxon>Bacilli</taxon>
        <taxon>Bacillales</taxon>
        <taxon>Bacillaceae</taxon>
        <taxon>Neobacillus</taxon>
    </lineage>
</organism>
<dbReference type="InterPro" id="IPR029016">
    <property type="entry name" value="GAF-like_dom_sf"/>
</dbReference>
<protein>
    <submittedName>
        <fullName evidence="2">Diguanylate cyclase with GAF sensor</fullName>
    </submittedName>
</protein>
<dbReference type="GO" id="GO:1902201">
    <property type="term" value="P:negative regulation of bacterial-type flagellum-dependent cell motility"/>
    <property type="evidence" value="ECO:0007669"/>
    <property type="project" value="TreeGrafter"/>
</dbReference>
<keyword evidence="3" id="KW-1185">Reference proteome</keyword>
<dbReference type="Proteomes" id="UP000319671">
    <property type="component" value="Unassembled WGS sequence"/>
</dbReference>
<dbReference type="GO" id="GO:0052621">
    <property type="term" value="F:diguanylate cyclase activity"/>
    <property type="evidence" value="ECO:0007669"/>
    <property type="project" value="TreeGrafter"/>
</dbReference>
<dbReference type="SUPFAM" id="SSF55781">
    <property type="entry name" value="GAF domain-like"/>
    <property type="match status" value="2"/>
</dbReference>
<sequence length="478" mass="54543">MISWFSLKWDLQLEVEKYKELFQLSEKLHSTLNVDTLLGELFVTLKEVYPNYSYHLLLSQDTYNHSDLPIIDLEYDSENMTVINAYESSEIQFESSDVTKHAALYAPLKGKSGIYGVMQVIAPEVTEFPSGEAEFITLLSSSAGSALENAKLHQQSQRAISDLQLINKTSHQLNSNQPLVDTMIYMSEQIKSTFEAEEVGFFLFTKDQLDAKVLSGSTPFFFTQQSRIYIDYIKRKFQQNNEPLFIGDLNLPLNFHLAFHSVMAVPVVVNKKMKGFSIIMHQDPYFFPFEAFKLLQSLVHHSSLALTNGLLRDELEKLVITDHLTKLHSRKFLDEKIQQSMNKDEEGTFILIDIDNFKEINDTYGHQIGDMILIQVANLIKGSIRDCDIGARWGGEELAIYLPRVSLESGVAISQRILNKVSDRLEPHITVSCGVSFWKKNHQDTYQNLFKRADEALYRAKETGKNKVVIEGNPSMVS</sequence>
<comment type="caution">
    <text evidence="2">The sequence shown here is derived from an EMBL/GenBank/DDBJ whole genome shotgun (WGS) entry which is preliminary data.</text>
</comment>
<dbReference type="InterPro" id="IPR050469">
    <property type="entry name" value="Diguanylate_Cyclase"/>
</dbReference>
<dbReference type="SMART" id="SM00267">
    <property type="entry name" value="GGDEF"/>
    <property type="match status" value="1"/>
</dbReference>
<dbReference type="AlphaFoldDB" id="A0A561DH40"/>
<dbReference type="GO" id="GO:0043709">
    <property type="term" value="P:cell adhesion involved in single-species biofilm formation"/>
    <property type="evidence" value="ECO:0007669"/>
    <property type="project" value="TreeGrafter"/>
</dbReference>
<gene>
    <name evidence="2" type="ORF">FB550_104234</name>
</gene>
<dbReference type="RefSeq" id="WP_144564559.1">
    <property type="nucleotide sequence ID" value="NZ_VIVN01000004.1"/>
</dbReference>
<dbReference type="PANTHER" id="PTHR45138">
    <property type="entry name" value="REGULATORY COMPONENTS OF SENSORY TRANSDUCTION SYSTEM"/>
    <property type="match status" value="1"/>
</dbReference>
<evidence type="ECO:0000313" key="2">
    <source>
        <dbReference type="EMBL" id="TWE02683.1"/>
    </source>
</evidence>
<dbReference type="PANTHER" id="PTHR45138:SF9">
    <property type="entry name" value="DIGUANYLATE CYCLASE DGCM-RELATED"/>
    <property type="match status" value="1"/>
</dbReference>
<proteinExistence type="predicted"/>
<dbReference type="Gene3D" id="3.30.70.270">
    <property type="match status" value="1"/>
</dbReference>
<dbReference type="InterPro" id="IPR000160">
    <property type="entry name" value="GGDEF_dom"/>
</dbReference>
<reference evidence="2 3" key="1">
    <citation type="submission" date="2019-06" db="EMBL/GenBank/DDBJ databases">
        <title>Sorghum-associated microbial communities from plants grown in Nebraska, USA.</title>
        <authorList>
            <person name="Schachtman D."/>
        </authorList>
    </citation>
    <scope>NUCLEOTIDE SEQUENCE [LARGE SCALE GENOMIC DNA]</scope>
    <source>
        <strain evidence="2 3">2482</strain>
    </source>
</reference>
<dbReference type="FunFam" id="3.30.70.270:FF:000001">
    <property type="entry name" value="Diguanylate cyclase domain protein"/>
    <property type="match status" value="1"/>
</dbReference>
<accession>A0A561DH40</accession>
<dbReference type="NCBIfam" id="TIGR00254">
    <property type="entry name" value="GGDEF"/>
    <property type="match status" value="1"/>
</dbReference>